<name>A0A395NN03_TRIAR</name>
<protein>
    <submittedName>
        <fullName evidence="2">Uncharacterized protein</fullName>
    </submittedName>
</protein>
<organism evidence="2 3">
    <name type="scientific">Trichoderma arundinaceum</name>
    <dbReference type="NCBI Taxonomy" id="490622"/>
    <lineage>
        <taxon>Eukaryota</taxon>
        <taxon>Fungi</taxon>
        <taxon>Dikarya</taxon>
        <taxon>Ascomycota</taxon>
        <taxon>Pezizomycotina</taxon>
        <taxon>Sordariomycetes</taxon>
        <taxon>Hypocreomycetidae</taxon>
        <taxon>Hypocreales</taxon>
        <taxon>Hypocreaceae</taxon>
        <taxon>Trichoderma</taxon>
    </lineage>
</organism>
<dbReference type="Proteomes" id="UP000266272">
    <property type="component" value="Unassembled WGS sequence"/>
</dbReference>
<evidence type="ECO:0000313" key="2">
    <source>
        <dbReference type="EMBL" id="RFU77379.1"/>
    </source>
</evidence>
<dbReference type="EMBL" id="PXOA01000285">
    <property type="protein sequence ID" value="RFU77379.1"/>
    <property type="molecule type" value="Genomic_DNA"/>
</dbReference>
<dbReference type="AlphaFoldDB" id="A0A395NN03"/>
<sequence length="130" mass="13683">MGVRTLRTAGNLLRTSDDRASPSPSLTERSRCSAPEAPSGSPTGGGTSPPSSPIASGMTTVRMSKSKKKKLAYQANSTPSLSSGWPKSCQQDLQSLEMASRDQGPGLGAQRPVPTWQWHSRFGNPKVGVS</sequence>
<feature type="region of interest" description="Disordered" evidence="1">
    <location>
        <begin position="1"/>
        <end position="130"/>
    </location>
</feature>
<proteinExistence type="predicted"/>
<evidence type="ECO:0000313" key="3">
    <source>
        <dbReference type="Proteomes" id="UP000266272"/>
    </source>
</evidence>
<feature type="compositionally biased region" description="Polar residues" evidence="1">
    <location>
        <begin position="74"/>
        <end position="94"/>
    </location>
</feature>
<reference evidence="2 3" key="1">
    <citation type="journal article" date="2018" name="PLoS Pathog.">
        <title>Evolution of structural diversity of trichothecenes, a family of toxins produced by plant pathogenic and entomopathogenic fungi.</title>
        <authorList>
            <person name="Proctor R.H."/>
            <person name="McCormick S.P."/>
            <person name="Kim H.S."/>
            <person name="Cardoza R.E."/>
            <person name="Stanley A.M."/>
            <person name="Lindo L."/>
            <person name="Kelly A."/>
            <person name="Brown D.W."/>
            <person name="Lee T."/>
            <person name="Vaughan M.M."/>
            <person name="Alexander N.J."/>
            <person name="Busman M."/>
            <person name="Gutierrez S."/>
        </authorList>
    </citation>
    <scope>NUCLEOTIDE SEQUENCE [LARGE SCALE GENOMIC DNA]</scope>
    <source>
        <strain evidence="2 3">IBT 40837</strain>
    </source>
</reference>
<accession>A0A395NN03</accession>
<evidence type="ECO:0000256" key="1">
    <source>
        <dbReference type="SAM" id="MobiDB-lite"/>
    </source>
</evidence>
<gene>
    <name evidence="2" type="ORF">TARUN_4854</name>
</gene>
<keyword evidence="3" id="KW-1185">Reference proteome</keyword>
<comment type="caution">
    <text evidence="2">The sequence shown here is derived from an EMBL/GenBank/DDBJ whole genome shotgun (WGS) entry which is preliminary data.</text>
</comment>